<dbReference type="EMBL" id="AUSW01000032">
    <property type="protein sequence ID" value="ERL55323.1"/>
    <property type="molecule type" value="Genomic_DNA"/>
</dbReference>
<dbReference type="NCBIfam" id="TIGR02532">
    <property type="entry name" value="IV_pilin_GFxxxE"/>
    <property type="match status" value="1"/>
</dbReference>
<dbReference type="eggNOG" id="COG4968">
    <property type="taxonomic scope" value="Bacteria"/>
</dbReference>
<dbReference type="Proteomes" id="UP000016761">
    <property type="component" value="Unassembled WGS sequence"/>
</dbReference>
<comment type="caution">
    <text evidence="2">The sequence shown here is derived from an EMBL/GenBank/DDBJ whole genome shotgun (WGS) entry which is preliminary data.</text>
</comment>
<dbReference type="Pfam" id="PF07963">
    <property type="entry name" value="N_methyl"/>
    <property type="match status" value="1"/>
</dbReference>
<evidence type="ECO:0000256" key="1">
    <source>
        <dbReference type="SAM" id="Phobius"/>
    </source>
</evidence>
<accession>U4TA13</accession>
<dbReference type="Gene3D" id="3.30.700.10">
    <property type="entry name" value="Glycoprotein, Type 4 Pilin"/>
    <property type="match status" value="1"/>
</dbReference>
<keyword evidence="1" id="KW-0812">Transmembrane</keyword>
<dbReference type="GO" id="GO:0043683">
    <property type="term" value="P:type IV pilus assembly"/>
    <property type="evidence" value="ECO:0007669"/>
    <property type="project" value="InterPro"/>
</dbReference>
<protein>
    <submittedName>
        <fullName evidence="2">Putative secretion protein</fullName>
    </submittedName>
</protein>
<dbReference type="RefSeq" id="WP_021814475.1">
    <property type="nucleotide sequence ID" value="NZ_AUSW01000032.1"/>
</dbReference>
<name>U4TA13_9GAMM</name>
<gene>
    <name evidence="2" type="ORF">M917_1847</name>
</gene>
<dbReference type="AlphaFoldDB" id="U4TA13"/>
<dbReference type="OrthoDB" id="6647872at2"/>
<proteinExistence type="predicted"/>
<evidence type="ECO:0000313" key="3">
    <source>
        <dbReference type="Proteomes" id="UP000016761"/>
    </source>
</evidence>
<keyword evidence="1" id="KW-1133">Transmembrane helix</keyword>
<sequence length="168" mass="18234">MLPTNSSRHAMQSGFTLIELMIVVMIIGILAAIAVPSYRAYVIRNAEADVQRKMLSLSVELEQWRAKALTYKGFEPQSDAIADNTGAINQPTTNPRYIIRLGHITGNTPTFNTLHEGSGRATNWVMMATPVDLTGADSFKITSRGLRCANNVSFTITAANCGAGGETW</sequence>
<dbReference type="PANTHER" id="PTHR30093:SF47">
    <property type="entry name" value="TYPE IV PILUS NON-CORE MINOR PILIN PILE"/>
    <property type="match status" value="1"/>
</dbReference>
<keyword evidence="3" id="KW-1185">Reference proteome</keyword>
<dbReference type="InterPro" id="IPR045584">
    <property type="entry name" value="Pilin-like"/>
</dbReference>
<keyword evidence="1" id="KW-0472">Membrane</keyword>
<reference evidence="2 3" key="1">
    <citation type="journal article" date="2013" name="Genome Announc.">
        <title>Draft Genome Sequence of Psychrobacter aquaticus Strain CMS 56T, Isolated from a Cyanobacterial Mat Sample Collected from Water Bodies in the McMurdo Dry Valley Region of Antarctica.</title>
        <authorList>
            <person name="Reddy G.S."/>
            <person name="Ara S."/>
            <person name="Singh A."/>
            <person name="Kumar Pinnaka A."/>
            <person name="Shivaji S."/>
        </authorList>
    </citation>
    <scope>NUCLEOTIDE SEQUENCE [LARGE SCALE GENOMIC DNA]</scope>
    <source>
        <strain evidence="2 3">CMS 56</strain>
    </source>
</reference>
<dbReference type="PROSITE" id="PS00409">
    <property type="entry name" value="PROKAR_NTER_METHYL"/>
    <property type="match status" value="1"/>
</dbReference>
<dbReference type="SUPFAM" id="SSF54523">
    <property type="entry name" value="Pili subunits"/>
    <property type="match status" value="1"/>
</dbReference>
<dbReference type="Pfam" id="PF16732">
    <property type="entry name" value="ComP_DUS"/>
    <property type="match status" value="1"/>
</dbReference>
<organism evidence="2 3">
    <name type="scientific">Psychrobacter aquaticus CMS 56</name>
    <dbReference type="NCBI Taxonomy" id="1354303"/>
    <lineage>
        <taxon>Bacteria</taxon>
        <taxon>Pseudomonadati</taxon>
        <taxon>Pseudomonadota</taxon>
        <taxon>Gammaproteobacteria</taxon>
        <taxon>Moraxellales</taxon>
        <taxon>Moraxellaceae</taxon>
        <taxon>Psychrobacter</taxon>
    </lineage>
</organism>
<dbReference type="STRING" id="1354303.M917_1847"/>
<dbReference type="InterPro" id="IPR012902">
    <property type="entry name" value="N_methyl_site"/>
</dbReference>
<feature type="transmembrane region" description="Helical" evidence="1">
    <location>
        <begin position="15"/>
        <end position="35"/>
    </location>
</feature>
<dbReference type="PATRIC" id="fig|1354303.4.peg.1815"/>
<dbReference type="InterPro" id="IPR031982">
    <property type="entry name" value="PilE-like"/>
</dbReference>
<dbReference type="PANTHER" id="PTHR30093">
    <property type="entry name" value="GENERAL SECRETION PATHWAY PROTEIN G"/>
    <property type="match status" value="1"/>
</dbReference>
<evidence type="ECO:0000313" key="2">
    <source>
        <dbReference type="EMBL" id="ERL55323.1"/>
    </source>
</evidence>